<reference evidence="2 3" key="1">
    <citation type="submission" date="2014-04" db="EMBL/GenBank/DDBJ databases">
        <title>Evolutionary Origins and Diversification of the Mycorrhizal Mutualists.</title>
        <authorList>
            <consortium name="DOE Joint Genome Institute"/>
            <consortium name="Mycorrhizal Genomics Consortium"/>
            <person name="Kohler A."/>
            <person name="Kuo A."/>
            <person name="Nagy L.G."/>
            <person name="Floudas D."/>
            <person name="Copeland A."/>
            <person name="Barry K.W."/>
            <person name="Cichocki N."/>
            <person name="Veneault-Fourrey C."/>
            <person name="LaButti K."/>
            <person name="Lindquist E.A."/>
            <person name="Lipzen A."/>
            <person name="Lundell T."/>
            <person name="Morin E."/>
            <person name="Murat C."/>
            <person name="Riley R."/>
            <person name="Ohm R."/>
            <person name="Sun H."/>
            <person name="Tunlid A."/>
            <person name="Henrissat B."/>
            <person name="Grigoriev I.V."/>
            <person name="Hibbett D.S."/>
            <person name="Martin F."/>
        </authorList>
    </citation>
    <scope>NUCLEOTIDE SEQUENCE [LARGE SCALE GENOMIC DNA]</scope>
    <source>
        <strain evidence="2 3">MD-312</strain>
    </source>
</reference>
<keyword evidence="3" id="KW-1185">Reference proteome</keyword>
<dbReference type="EMBL" id="KN839847">
    <property type="protein sequence ID" value="KIJ64259.1"/>
    <property type="molecule type" value="Genomic_DNA"/>
</dbReference>
<gene>
    <name evidence="2" type="ORF">HYDPIDRAFT_90927</name>
</gene>
<name>A0A0C9VFH8_9AGAM</name>
<sequence length="231" mass="26411">MVKERVQYTILSHRWLSEGEPAYEDMTGKKRPSGAGYDKLKKFCHQAAIYGVEFAWSDTCCINKTSSTDLDESIRSMFRWYRNATICIVYLANTVTLDDVRTDEWFKRGWTLQELLAPRNIKFYGAKWEPLTDMANDLDHTGILNQIKQATNIGVHFLQGRQFEPGPKNIAVRMCWAAGRVTSRGEDRAYSLMGIFGVNIAPAYGEGPDQAFFRLIEALLHVSNDLDILNW</sequence>
<proteinExistence type="predicted"/>
<accession>A0A0C9VFH8</accession>
<feature type="domain" description="Heterokaryon incompatibility" evidence="1">
    <location>
        <begin position="8"/>
        <end position="93"/>
    </location>
</feature>
<dbReference type="PANTHER" id="PTHR10622:SF10">
    <property type="entry name" value="HET DOMAIN-CONTAINING PROTEIN"/>
    <property type="match status" value="1"/>
</dbReference>
<dbReference type="AlphaFoldDB" id="A0A0C9VFH8"/>
<evidence type="ECO:0000313" key="3">
    <source>
        <dbReference type="Proteomes" id="UP000053820"/>
    </source>
</evidence>
<evidence type="ECO:0000259" key="1">
    <source>
        <dbReference type="Pfam" id="PF06985"/>
    </source>
</evidence>
<dbReference type="PANTHER" id="PTHR10622">
    <property type="entry name" value="HET DOMAIN-CONTAINING PROTEIN"/>
    <property type="match status" value="1"/>
</dbReference>
<dbReference type="Proteomes" id="UP000053820">
    <property type="component" value="Unassembled WGS sequence"/>
</dbReference>
<dbReference type="InterPro" id="IPR010730">
    <property type="entry name" value="HET"/>
</dbReference>
<dbReference type="OrthoDB" id="674604at2759"/>
<evidence type="ECO:0000313" key="2">
    <source>
        <dbReference type="EMBL" id="KIJ64259.1"/>
    </source>
</evidence>
<organism evidence="2 3">
    <name type="scientific">Hydnomerulius pinastri MD-312</name>
    <dbReference type="NCBI Taxonomy" id="994086"/>
    <lineage>
        <taxon>Eukaryota</taxon>
        <taxon>Fungi</taxon>
        <taxon>Dikarya</taxon>
        <taxon>Basidiomycota</taxon>
        <taxon>Agaricomycotina</taxon>
        <taxon>Agaricomycetes</taxon>
        <taxon>Agaricomycetidae</taxon>
        <taxon>Boletales</taxon>
        <taxon>Boletales incertae sedis</taxon>
        <taxon>Leucogyrophana</taxon>
    </lineage>
</organism>
<feature type="non-terminal residue" evidence="2">
    <location>
        <position position="231"/>
    </location>
</feature>
<dbReference type="HOGENOM" id="CLU_000288_138_0_1"/>
<protein>
    <recommendedName>
        <fullName evidence="1">Heterokaryon incompatibility domain-containing protein</fullName>
    </recommendedName>
</protein>
<dbReference type="Pfam" id="PF06985">
    <property type="entry name" value="HET"/>
    <property type="match status" value="1"/>
</dbReference>